<keyword evidence="3" id="KW-1185">Reference proteome</keyword>
<dbReference type="PROSITE" id="PS51192">
    <property type="entry name" value="HELICASE_ATP_BIND_1"/>
    <property type="match status" value="1"/>
</dbReference>
<dbReference type="PANTHER" id="PTHR47396">
    <property type="entry name" value="TYPE I RESTRICTION ENZYME ECOKI R PROTEIN"/>
    <property type="match status" value="1"/>
</dbReference>
<dbReference type="PANTHER" id="PTHR47396:SF1">
    <property type="entry name" value="ATP-DEPENDENT HELICASE IRC3-RELATED"/>
    <property type="match status" value="1"/>
</dbReference>
<keyword evidence="2" id="KW-0255">Endonuclease</keyword>
<feature type="domain" description="Helicase ATP-binding" evidence="1">
    <location>
        <begin position="34"/>
        <end position="205"/>
    </location>
</feature>
<reference evidence="2 3" key="1">
    <citation type="submission" date="2018-11" db="EMBL/GenBank/DDBJ databases">
        <title>Genome sequencing of Paenibacillus sp. KCOM 3021 (= ChDC PVNT-B20).</title>
        <authorList>
            <person name="Kook J.-K."/>
            <person name="Park S.-N."/>
            <person name="Lim Y.K."/>
        </authorList>
    </citation>
    <scope>NUCLEOTIDE SEQUENCE [LARGE SCALE GENOMIC DNA]</scope>
    <source>
        <strain evidence="2 3">KCOM 3021</strain>
    </source>
</reference>
<dbReference type="CDD" id="cd18785">
    <property type="entry name" value="SF2_C"/>
    <property type="match status" value="1"/>
</dbReference>
<dbReference type="EMBL" id="RRCN01000001">
    <property type="protein sequence ID" value="RRJ63979.1"/>
    <property type="molecule type" value="Genomic_DNA"/>
</dbReference>
<name>A0A3P3U2W2_9BACL</name>
<dbReference type="InterPro" id="IPR014001">
    <property type="entry name" value="Helicase_ATP-bd"/>
</dbReference>
<dbReference type="Proteomes" id="UP000267017">
    <property type="component" value="Unassembled WGS sequence"/>
</dbReference>
<dbReference type="SMART" id="SM00487">
    <property type="entry name" value="DEXDc"/>
    <property type="match status" value="1"/>
</dbReference>
<dbReference type="GO" id="GO:0003677">
    <property type="term" value="F:DNA binding"/>
    <property type="evidence" value="ECO:0007669"/>
    <property type="project" value="InterPro"/>
</dbReference>
<dbReference type="GO" id="GO:0005829">
    <property type="term" value="C:cytosol"/>
    <property type="evidence" value="ECO:0007669"/>
    <property type="project" value="TreeGrafter"/>
</dbReference>
<evidence type="ECO:0000313" key="2">
    <source>
        <dbReference type="EMBL" id="RRJ63979.1"/>
    </source>
</evidence>
<accession>A0A3P3U2W2</accession>
<dbReference type="SUPFAM" id="SSF52540">
    <property type="entry name" value="P-loop containing nucleoside triphosphate hydrolases"/>
    <property type="match status" value="1"/>
</dbReference>
<dbReference type="GO" id="GO:0016787">
    <property type="term" value="F:hydrolase activity"/>
    <property type="evidence" value="ECO:0007669"/>
    <property type="project" value="InterPro"/>
</dbReference>
<dbReference type="AlphaFoldDB" id="A0A3P3U2W2"/>
<dbReference type="Pfam" id="PF00271">
    <property type="entry name" value="Helicase_C"/>
    <property type="match status" value="1"/>
</dbReference>
<dbReference type="InterPro" id="IPR050742">
    <property type="entry name" value="Helicase_Restrict-Modif_Enz"/>
</dbReference>
<gene>
    <name evidence="2" type="ORF">EHV15_14345</name>
</gene>
<dbReference type="Pfam" id="PF04851">
    <property type="entry name" value="ResIII"/>
    <property type="match status" value="1"/>
</dbReference>
<protein>
    <submittedName>
        <fullName evidence="2">Restriction endonuclease subunit R</fullName>
    </submittedName>
</protein>
<keyword evidence="2" id="KW-0378">Hydrolase</keyword>
<dbReference type="InterPro" id="IPR006935">
    <property type="entry name" value="Helicase/UvrB_N"/>
</dbReference>
<sequence>MNNNYFIESIPNIESNDNLREPQLDAYKAVYDHFTIQGNKEHAIIVLPTGVGKTGVMGLIPFGNALGRVLIITPQLVIKDAVLDSLDPEHPKNFWILRNIFNKFNDLPAVIEYSSETPKWALDEANIVILNIHKLQERLEKALSKKVPPDYFDMIIIDEAHHSTAPTWEKALSYFSSAKVVKLTGTPFRSDGENIEGKYVFKYPLSKAMAKGYIKSLERVKYVPDKLYLTLDRNDNILYSIDQIREMGLKDEDWISRSIAYSKDCSLKVVSESVEILKEKRKTGVPHKIIAVACSIYHAEQLVSLYEDFGMDVALVHSKLQPTQLGAALSAIENHKVEVVIHVAKLGEGYDHKYLSVAAIFRPFRQRLPYEQFVGRVLRAIDPEEVVNNEDNIASVVHHHELNLDDLWEFYKKEQEKSEVIKFNERESSSLLDGNVTDRIINKQTGHVQEDGDGAFITDNFINTQLLEERERRIAEEREKLQKLKEVLPNYPEDVLLQMVRREEEGTPSEKILRPDKFIYRKKRNLDDRIKDEMVPELIIKYNIRKEDKDLNKSRLFKKYPWIPDSDKHNAAMMAMYLEQRVNESVGNSKRETWGQQEYEAAMRYVEDIYKVMDQILESELGGNLNDRDS</sequence>
<organism evidence="2 3">
    <name type="scientific">Paenibacillus oralis</name>
    <dbReference type="NCBI Taxonomy" id="2490856"/>
    <lineage>
        <taxon>Bacteria</taxon>
        <taxon>Bacillati</taxon>
        <taxon>Bacillota</taxon>
        <taxon>Bacilli</taxon>
        <taxon>Bacillales</taxon>
        <taxon>Paenibacillaceae</taxon>
        <taxon>Paenibacillus</taxon>
    </lineage>
</organism>
<dbReference type="InterPro" id="IPR001650">
    <property type="entry name" value="Helicase_C-like"/>
</dbReference>
<evidence type="ECO:0000313" key="3">
    <source>
        <dbReference type="Proteomes" id="UP000267017"/>
    </source>
</evidence>
<dbReference type="GO" id="GO:0005524">
    <property type="term" value="F:ATP binding"/>
    <property type="evidence" value="ECO:0007669"/>
    <property type="project" value="InterPro"/>
</dbReference>
<dbReference type="OrthoDB" id="9802848at2"/>
<dbReference type="GO" id="GO:0004519">
    <property type="term" value="F:endonuclease activity"/>
    <property type="evidence" value="ECO:0007669"/>
    <property type="project" value="UniProtKB-KW"/>
</dbReference>
<proteinExistence type="predicted"/>
<keyword evidence="2" id="KW-0540">Nuclease</keyword>
<comment type="caution">
    <text evidence="2">The sequence shown here is derived from an EMBL/GenBank/DDBJ whole genome shotgun (WGS) entry which is preliminary data.</text>
</comment>
<dbReference type="InterPro" id="IPR027417">
    <property type="entry name" value="P-loop_NTPase"/>
</dbReference>
<dbReference type="RefSeq" id="WP_128631802.1">
    <property type="nucleotide sequence ID" value="NZ_RRCN01000001.1"/>
</dbReference>
<dbReference type="Gene3D" id="3.40.50.300">
    <property type="entry name" value="P-loop containing nucleotide triphosphate hydrolases"/>
    <property type="match status" value="2"/>
</dbReference>
<evidence type="ECO:0000259" key="1">
    <source>
        <dbReference type="PROSITE" id="PS51192"/>
    </source>
</evidence>